<accession>A0AC34Q6I2</accession>
<evidence type="ECO:0000313" key="1">
    <source>
        <dbReference type="Proteomes" id="UP000887576"/>
    </source>
</evidence>
<evidence type="ECO:0000313" key="2">
    <source>
        <dbReference type="WBParaSite" id="JU765_v2.g13354.t1"/>
    </source>
</evidence>
<protein>
    <submittedName>
        <fullName evidence="2">Ras-associating domain-containing protein</fullName>
    </submittedName>
</protein>
<dbReference type="Proteomes" id="UP000887576">
    <property type="component" value="Unplaced"/>
</dbReference>
<sequence length="316" mass="35835">MDLTVLSNGVELNVSGVTNDTTCLQVVYALAHATGQKGKFVLVAHFHDYEHRLSQTEKPLEIINQNHGTPVSFELRHLEEQPSTMMIPVVSSPLTKANNISSFQSVTALSSQPMKQSKRAISLPSQSFSQSIQRNARPPPPTYNQVIGQKYNSLSRMNHSLSTSPSFNHIEVPGYSSDDFTKCSRQELERILQIQTQVITQQKSQLVDLDVRLSNPAERELIQLRKQHNNLLTVLNSLRNANWPLRLKQEKEEADRLQRAIEEMKTIVDGQKTQLLNLMQIQQTLENRLEHSLSDAETISAQDDTSQYRYIADYVS</sequence>
<organism evidence="1 2">
    <name type="scientific">Panagrolaimus sp. JU765</name>
    <dbReference type="NCBI Taxonomy" id="591449"/>
    <lineage>
        <taxon>Eukaryota</taxon>
        <taxon>Metazoa</taxon>
        <taxon>Ecdysozoa</taxon>
        <taxon>Nematoda</taxon>
        <taxon>Chromadorea</taxon>
        <taxon>Rhabditida</taxon>
        <taxon>Tylenchina</taxon>
        <taxon>Panagrolaimomorpha</taxon>
        <taxon>Panagrolaimoidea</taxon>
        <taxon>Panagrolaimidae</taxon>
        <taxon>Panagrolaimus</taxon>
    </lineage>
</organism>
<name>A0AC34Q6I2_9BILA</name>
<proteinExistence type="predicted"/>
<reference evidence="2" key="1">
    <citation type="submission" date="2022-11" db="UniProtKB">
        <authorList>
            <consortium name="WormBaseParasite"/>
        </authorList>
    </citation>
    <scope>IDENTIFICATION</scope>
</reference>
<dbReference type="WBParaSite" id="JU765_v2.g13354.t1">
    <property type="protein sequence ID" value="JU765_v2.g13354.t1"/>
    <property type="gene ID" value="JU765_v2.g13354"/>
</dbReference>